<keyword evidence="7 11" id="KW-0156">Chromatin regulator</keyword>
<sequence>MASIFKELELGPKDVFLDMGSGIGNLVMLASLITPIKRSVGIEILDTPAKLAEEQKLWFSRILSHIGKKHRPFELIHDDCTKTKYLKEVRQATIIFMNNFSFPPELMTKIKKMLVFCENGRRIITTERLFPADRTGNTVGVVQDLNDVETFMDERVMHCIGENCVSWTHKPIPFYLYTINRK</sequence>
<dbReference type="STRING" id="135651.G0P684"/>
<dbReference type="Pfam" id="PF08123">
    <property type="entry name" value="DOT1"/>
    <property type="match status" value="1"/>
</dbReference>
<dbReference type="Gene3D" id="3.40.50.150">
    <property type="entry name" value="Vaccinia Virus protein VP39"/>
    <property type="match status" value="1"/>
</dbReference>
<comment type="catalytic activity">
    <reaction evidence="10 11">
        <text>L-lysyl(79)-[histone H3] + 3 S-adenosyl-L-methionine = N(6),N(6),N(6)-trimethyl-L-lysyl(79)-[histone H3] + 3 S-adenosyl-L-homocysteine + 3 H(+)</text>
        <dbReference type="Rhea" id="RHEA:60328"/>
        <dbReference type="Rhea" id="RHEA-COMP:15549"/>
        <dbReference type="Rhea" id="RHEA-COMP:15552"/>
        <dbReference type="ChEBI" id="CHEBI:15378"/>
        <dbReference type="ChEBI" id="CHEBI:29969"/>
        <dbReference type="ChEBI" id="CHEBI:57856"/>
        <dbReference type="ChEBI" id="CHEBI:59789"/>
        <dbReference type="ChEBI" id="CHEBI:61961"/>
        <dbReference type="EC" id="2.1.1.360"/>
    </reaction>
</comment>
<evidence type="ECO:0000313" key="14">
    <source>
        <dbReference type="Proteomes" id="UP000008068"/>
    </source>
</evidence>
<dbReference type="InParanoid" id="G0P684"/>
<evidence type="ECO:0000256" key="11">
    <source>
        <dbReference type="RuleBase" id="RU271113"/>
    </source>
</evidence>
<keyword evidence="5 11" id="KW-0808">Transferase</keyword>
<comment type="function">
    <text evidence="11">Histone methyltransferase that specifically trimethylates histone H3 to form H3K79me3. This methylation is required for telomere silencing and for the pachytene checkpoint during the meiotic cell cycle by allowing the recruitment of RAD9 to double strand breaks. Nucleosomes are preferred as substrate compared to free histone.</text>
</comment>
<dbReference type="PROSITE" id="PS51569">
    <property type="entry name" value="DOT1"/>
    <property type="match status" value="1"/>
</dbReference>
<dbReference type="OMA" id="TECKSCA"/>
<name>G0P684_CAEBE</name>
<evidence type="ECO:0000313" key="13">
    <source>
        <dbReference type="EMBL" id="EGT46215.1"/>
    </source>
</evidence>
<keyword evidence="6 11" id="KW-0949">S-adenosyl-L-methionine</keyword>
<comment type="miscellaneous">
    <text evidence="11">In contrast to other lysine histone methyltransferases, it does not contain a SET domain, suggesting the existence of another mechanism for methylation of lysine residues of histones.</text>
</comment>
<organism evidence="14">
    <name type="scientific">Caenorhabditis brenneri</name>
    <name type="common">Nematode worm</name>
    <dbReference type="NCBI Taxonomy" id="135651"/>
    <lineage>
        <taxon>Eukaryota</taxon>
        <taxon>Metazoa</taxon>
        <taxon>Ecdysozoa</taxon>
        <taxon>Nematoda</taxon>
        <taxon>Chromadorea</taxon>
        <taxon>Rhabditida</taxon>
        <taxon>Rhabditina</taxon>
        <taxon>Rhabditomorpha</taxon>
        <taxon>Rhabditoidea</taxon>
        <taxon>Rhabditidae</taxon>
        <taxon>Peloderinae</taxon>
        <taxon>Caenorhabditis</taxon>
    </lineage>
</organism>
<accession>G0P684</accession>
<evidence type="ECO:0000256" key="2">
    <source>
        <dbReference type="ARBA" id="ARBA00012190"/>
    </source>
</evidence>
<evidence type="ECO:0000256" key="6">
    <source>
        <dbReference type="ARBA" id="ARBA00022691"/>
    </source>
</evidence>
<evidence type="ECO:0000256" key="1">
    <source>
        <dbReference type="ARBA" id="ARBA00004123"/>
    </source>
</evidence>
<evidence type="ECO:0000256" key="8">
    <source>
        <dbReference type="ARBA" id="ARBA00023242"/>
    </source>
</evidence>
<dbReference type="FunFam" id="3.40.50.150:FF:000033">
    <property type="entry name" value="Histone-lysine N-methyltransferase, H3 lysine-79 specific"/>
    <property type="match status" value="1"/>
</dbReference>
<dbReference type="GO" id="GO:0035097">
    <property type="term" value="C:histone methyltransferase complex"/>
    <property type="evidence" value="ECO:0007669"/>
    <property type="project" value="UniProtKB-ARBA"/>
</dbReference>
<evidence type="ECO:0000259" key="12">
    <source>
        <dbReference type="PROSITE" id="PS51569"/>
    </source>
</evidence>
<proteinExistence type="inferred from homology"/>
<dbReference type="GO" id="GO:0140956">
    <property type="term" value="F:histone H3K79 trimethyltransferase activity"/>
    <property type="evidence" value="ECO:0007669"/>
    <property type="project" value="UniProtKB-EC"/>
</dbReference>
<dbReference type="AlphaFoldDB" id="G0P684"/>
<dbReference type="PANTHER" id="PTHR21451:SF0">
    <property type="entry name" value="HISTONE-LYSINE N-METHYLTRANSFERASE, H3 LYSINE-79 SPECIFIC"/>
    <property type="match status" value="1"/>
</dbReference>
<reference evidence="14" key="1">
    <citation type="submission" date="2011-07" db="EMBL/GenBank/DDBJ databases">
        <authorList>
            <consortium name="Caenorhabditis brenneri Sequencing and Analysis Consortium"/>
            <person name="Wilson R.K."/>
        </authorList>
    </citation>
    <scope>NUCLEOTIDE SEQUENCE [LARGE SCALE GENOMIC DNA]</scope>
    <source>
        <strain evidence="14">PB2801</strain>
    </source>
</reference>
<dbReference type="eggNOG" id="KOG3924">
    <property type="taxonomic scope" value="Eukaryota"/>
</dbReference>
<dbReference type="InterPro" id="IPR025789">
    <property type="entry name" value="DOT1_dom"/>
</dbReference>
<dbReference type="HOGENOM" id="CLU_1483250_0_0_1"/>
<protein>
    <recommendedName>
        <fullName evidence="3 11">Histone-lysine N-methyltransferase, H3 lysine-79 specific</fullName>
        <ecNumber evidence="2 11">2.1.1.360</ecNumber>
    </recommendedName>
    <alternativeName>
        <fullName evidence="9 11">Histone H3-K79 methyltransferase</fullName>
    </alternativeName>
</protein>
<keyword evidence="4 11" id="KW-0489">Methyltransferase</keyword>
<dbReference type="SUPFAM" id="SSF53335">
    <property type="entry name" value="S-adenosyl-L-methionine-dependent methyltransferases"/>
    <property type="match status" value="1"/>
</dbReference>
<evidence type="ECO:0000256" key="10">
    <source>
        <dbReference type="ARBA" id="ARBA00047770"/>
    </source>
</evidence>
<comment type="subcellular location">
    <subcellularLocation>
        <location evidence="1 11">Nucleus</location>
    </subcellularLocation>
</comment>
<evidence type="ECO:0000256" key="4">
    <source>
        <dbReference type="ARBA" id="ARBA00022603"/>
    </source>
</evidence>
<evidence type="ECO:0000256" key="3">
    <source>
        <dbReference type="ARBA" id="ARBA00020987"/>
    </source>
</evidence>
<evidence type="ECO:0000256" key="5">
    <source>
        <dbReference type="ARBA" id="ARBA00022679"/>
    </source>
</evidence>
<comment type="similarity">
    <text evidence="11">Belongs to the class I-like SAM-binding methyltransferase superfamily. DOT1 family.</text>
</comment>
<evidence type="ECO:0000256" key="7">
    <source>
        <dbReference type="ARBA" id="ARBA00022853"/>
    </source>
</evidence>
<gene>
    <name evidence="13" type="ORF">CAEBREN_19078</name>
</gene>
<dbReference type="EMBL" id="GL380094">
    <property type="protein sequence ID" value="EGT46215.1"/>
    <property type="molecule type" value="Genomic_DNA"/>
</dbReference>
<keyword evidence="14" id="KW-1185">Reference proteome</keyword>
<dbReference type="Proteomes" id="UP000008068">
    <property type="component" value="Unassembled WGS sequence"/>
</dbReference>
<dbReference type="OrthoDB" id="443402at2759"/>
<dbReference type="PANTHER" id="PTHR21451">
    <property type="entry name" value="HISTONE H3 METHYLTRANSFERASE"/>
    <property type="match status" value="1"/>
</dbReference>
<feature type="domain" description="DOT1" evidence="12">
    <location>
        <begin position="1"/>
        <end position="182"/>
    </location>
</feature>
<dbReference type="GO" id="GO:0006281">
    <property type="term" value="P:DNA repair"/>
    <property type="evidence" value="ECO:0007669"/>
    <property type="project" value="TreeGrafter"/>
</dbReference>
<dbReference type="GO" id="GO:0000077">
    <property type="term" value="P:DNA damage checkpoint signaling"/>
    <property type="evidence" value="ECO:0007669"/>
    <property type="project" value="TreeGrafter"/>
</dbReference>
<keyword evidence="8 11" id="KW-0539">Nucleus</keyword>
<dbReference type="GO" id="GO:0032259">
    <property type="term" value="P:methylation"/>
    <property type="evidence" value="ECO:0007669"/>
    <property type="project" value="UniProtKB-KW"/>
</dbReference>
<dbReference type="EC" id="2.1.1.360" evidence="2 11"/>
<dbReference type="InterPro" id="IPR029063">
    <property type="entry name" value="SAM-dependent_MTases_sf"/>
</dbReference>
<evidence type="ECO:0000256" key="9">
    <source>
        <dbReference type="ARBA" id="ARBA00029821"/>
    </source>
</evidence>
<dbReference type="InterPro" id="IPR030445">
    <property type="entry name" value="H3-K79_meTrfase"/>
</dbReference>